<dbReference type="PROSITE" id="PS50929">
    <property type="entry name" value="ABC_TM1F"/>
    <property type="match status" value="1"/>
</dbReference>
<feature type="transmembrane region" description="Helical" evidence="9">
    <location>
        <begin position="108"/>
        <end position="125"/>
    </location>
</feature>
<feature type="transmembrane region" description="Helical" evidence="9">
    <location>
        <begin position="65"/>
        <end position="88"/>
    </location>
</feature>
<keyword evidence="2" id="KW-0813">Transport</keyword>
<dbReference type="FunFam" id="3.40.50.300:FF:000221">
    <property type="entry name" value="Multidrug ABC transporter ATP-binding protein"/>
    <property type="match status" value="1"/>
</dbReference>
<dbReference type="Proteomes" id="UP000315017">
    <property type="component" value="Chromosome"/>
</dbReference>
<evidence type="ECO:0000256" key="5">
    <source>
        <dbReference type="ARBA" id="ARBA00022741"/>
    </source>
</evidence>
<dbReference type="SUPFAM" id="SSF90123">
    <property type="entry name" value="ABC transporter transmembrane region"/>
    <property type="match status" value="1"/>
</dbReference>
<dbReference type="Gene3D" id="3.40.50.300">
    <property type="entry name" value="P-loop containing nucleotide triphosphate hydrolases"/>
    <property type="match status" value="1"/>
</dbReference>
<protein>
    <submittedName>
        <fullName evidence="12">Multidrug export ATP-binding/permease protein</fullName>
        <ecNumber evidence="12">3.6.3.-</ecNumber>
    </submittedName>
</protein>
<dbReference type="GO" id="GO:0005524">
    <property type="term" value="F:ATP binding"/>
    <property type="evidence" value="ECO:0007669"/>
    <property type="project" value="UniProtKB-KW"/>
</dbReference>
<reference evidence="12 13" key="1">
    <citation type="submission" date="2019-02" db="EMBL/GenBank/DDBJ databases">
        <title>Deep-cultivation of Planctomycetes and their phenomic and genomic characterization uncovers novel biology.</title>
        <authorList>
            <person name="Wiegand S."/>
            <person name="Jogler M."/>
            <person name="Boedeker C."/>
            <person name="Pinto D."/>
            <person name="Vollmers J."/>
            <person name="Rivas-Marin E."/>
            <person name="Kohn T."/>
            <person name="Peeters S.H."/>
            <person name="Heuer A."/>
            <person name="Rast P."/>
            <person name="Oberbeckmann S."/>
            <person name="Bunk B."/>
            <person name="Jeske O."/>
            <person name="Meyerdierks A."/>
            <person name="Storesund J.E."/>
            <person name="Kallscheuer N."/>
            <person name="Luecker S."/>
            <person name="Lage O.M."/>
            <person name="Pohl T."/>
            <person name="Merkel B.J."/>
            <person name="Hornburger P."/>
            <person name="Mueller R.-W."/>
            <person name="Bruemmer F."/>
            <person name="Labrenz M."/>
            <person name="Spormann A.M."/>
            <person name="Op den Camp H."/>
            <person name="Overmann J."/>
            <person name="Amann R."/>
            <person name="Jetten M.S.M."/>
            <person name="Mascher T."/>
            <person name="Medema M.H."/>
            <person name="Devos D.P."/>
            <person name="Kaster A.-K."/>
            <person name="Ovreas L."/>
            <person name="Rohde M."/>
            <person name="Galperin M.Y."/>
            <person name="Jogler C."/>
        </authorList>
    </citation>
    <scope>NUCLEOTIDE SEQUENCE [LARGE SCALE GENOMIC DNA]</scope>
    <source>
        <strain evidence="12 13">ETA_A8</strain>
    </source>
</reference>
<dbReference type="GO" id="GO:0015421">
    <property type="term" value="F:ABC-type oligopeptide transporter activity"/>
    <property type="evidence" value="ECO:0007669"/>
    <property type="project" value="TreeGrafter"/>
</dbReference>
<dbReference type="PROSITE" id="PS50893">
    <property type="entry name" value="ABC_TRANSPORTER_2"/>
    <property type="match status" value="1"/>
</dbReference>
<dbReference type="Gene3D" id="1.20.1560.10">
    <property type="entry name" value="ABC transporter type 1, transmembrane domain"/>
    <property type="match status" value="1"/>
</dbReference>
<evidence type="ECO:0000313" key="13">
    <source>
        <dbReference type="Proteomes" id="UP000315017"/>
    </source>
</evidence>
<keyword evidence="8 9" id="KW-0472">Membrane</keyword>
<evidence type="ECO:0000259" key="11">
    <source>
        <dbReference type="PROSITE" id="PS50929"/>
    </source>
</evidence>
<dbReference type="InterPro" id="IPR011527">
    <property type="entry name" value="ABC1_TM_dom"/>
</dbReference>
<keyword evidence="13" id="KW-1185">Reference proteome</keyword>
<dbReference type="PROSITE" id="PS00211">
    <property type="entry name" value="ABC_TRANSPORTER_1"/>
    <property type="match status" value="1"/>
</dbReference>
<dbReference type="SUPFAM" id="SSF52540">
    <property type="entry name" value="P-loop containing nucleoside triphosphate hydrolases"/>
    <property type="match status" value="1"/>
</dbReference>
<keyword evidence="4 9" id="KW-0812">Transmembrane</keyword>
<keyword evidence="3" id="KW-1003">Cell membrane</keyword>
<keyword evidence="7 9" id="KW-1133">Transmembrane helix</keyword>
<dbReference type="InterPro" id="IPR003593">
    <property type="entry name" value="AAA+_ATPase"/>
</dbReference>
<dbReference type="InterPro" id="IPR039421">
    <property type="entry name" value="Type_1_exporter"/>
</dbReference>
<dbReference type="GO" id="GO:0005886">
    <property type="term" value="C:plasma membrane"/>
    <property type="evidence" value="ECO:0007669"/>
    <property type="project" value="UniProtKB-SubCell"/>
</dbReference>
<feature type="transmembrane region" description="Helical" evidence="9">
    <location>
        <begin position="214"/>
        <end position="231"/>
    </location>
</feature>
<dbReference type="SMART" id="SM00382">
    <property type="entry name" value="AAA"/>
    <property type="match status" value="1"/>
</dbReference>
<evidence type="ECO:0000256" key="7">
    <source>
        <dbReference type="ARBA" id="ARBA00022989"/>
    </source>
</evidence>
<accession>A0A517YDN7</accession>
<dbReference type="KEGG" id="aagg:ETAA8_34380"/>
<sequence>MEWRLLTLRVACKEAPPLRAVGYLHIPREVVETLMETPQRTLSELALLARRATQVWPFVAIEDRLTLGSAALIMGVTSAANTGVAILLGQLVDRIQAGATSKLNHHDMYWAAGWILGGLAAIYLFREGLNVVRRSFVEKSVARLNRDMQLKLVGHALRGDLVSLSGEKVGALHGKIFRSVDGLIRFVRLMFLDCLPAFLTGFFALLVAFTKQPALGLIMLGVIPLAVFLTMRQLKSQKGVRLSLMRDCEEIDGAVVEQLNGAEYIRVAHTYNQEMLRLFNRAEKRRTSEVRHHFEMSLYGCAKALNEGFFHIVVLGLATYLAINGQISFGDVLTFSVLYLNVMAPLNEVHRVLDEGHEASLRVGDLLQMLHTPMDRAFDTPDTNGLKLQGGEPAIQVENLVVHYNTPDHRMRRALDHLSLTIRHGETIGIAGRSGSGKSTWIKVLLRLLHPDEGSILLGGKPLCDVSRIEMAQLISYVGQNPFVFSGSIHDNIAYGNSEVTLAQVQRAAELANLHDEIMQMPGGYQAEVTERGQNLSGGQRQRLAIARLLLKNSPILILDEATSALDNISERVVQNALGIKNTERTTIIIAHRLTTLKNCDRIFVFEDGRISAIGSYVELVAQNGLFAELVRSADAAPLTNGAAPRPLATAG</sequence>
<dbReference type="EMBL" id="CP036274">
    <property type="protein sequence ID" value="QDU28338.1"/>
    <property type="molecule type" value="Genomic_DNA"/>
</dbReference>
<keyword evidence="6 12" id="KW-0067">ATP-binding</keyword>
<evidence type="ECO:0000256" key="2">
    <source>
        <dbReference type="ARBA" id="ARBA00022448"/>
    </source>
</evidence>
<dbReference type="PANTHER" id="PTHR43394">
    <property type="entry name" value="ATP-DEPENDENT PERMEASE MDL1, MITOCHONDRIAL"/>
    <property type="match status" value="1"/>
</dbReference>
<keyword evidence="5" id="KW-0547">Nucleotide-binding</keyword>
<feature type="domain" description="ABC transmembrane type-1" evidence="11">
    <location>
        <begin position="70"/>
        <end position="358"/>
    </location>
</feature>
<dbReference type="InterPro" id="IPR027417">
    <property type="entry name" value="P-loop_NTPase"/>
</dbReference>
<evidence type="ECO:0000256" key="9">
    <source>
        <dbReference type="SAM" id="Phobius"/>
    </source>
</evidence>
<dbReference type="CDD" id="cd07346">
    <property type="entry name" value="ABC_6TM_exporters"/>
    <property type="match status" value="1"/>
</dbReference>
<evidence type="ECO:0000313" key="12">
    <source>
        <dbReference type="EMBL" id="QDU28338.1"/>
    </source>
</evidence>
<evidence type="ECO:0000256" key="8">
    <source>
        <dbReference type="ARBA" id="ARBA00023136"/>
    </source>
</evidence>
<organism evidence="12 13">
    <name type="scientific">Anatilimnocola aggregata</name>
    <dbReference type="NCBI Taxonomy" id="2528021"/>
    <lineage>
        <taxon>Bacteria</taxon>
        <taxon>Pseudomonadati</taxon>
        <taxon>Planctomycetota</taxon>
        <taxon>Planctomycetia</taxon>
        <taxon>Pirellulales</taxon>
        <taxon>Pirellulaceae</taxon>
        <taxon>Anatilimnocola</taxon>
    </lineage>
</organism>
<dbReference type="GO" id="GO:0016887">
    <property type="term" value="F:ATP hydrolysis activity"/>
    <property type="evidence" value="ECO:0007669"/>
    <property type="project" value="InterPro"/>
</dbReference>
<keyword evidence="12" id="KW-0378">Hydrolase</keyword>
<evidence type="ECO:0000256" key="1">
    <source>
        <dbReference type="ARBA" id="ARBA00004651"/>
    </source>
</evidence>
<dbReference type="Pfam" id="PF00005">
    <property type="entry name" value="ABC_tran"/>
    <property type="match status" value="1"/>
</dbReference>
<feature type="domain" description="ABC transporter" evidence="10">
    <location>
        <begin position="395"/>
        <end position="633"/>
    </location>
</feature>
<dbReference type="PANTHER" id="PTHR43394:SF1">
    <property type="entry name" value="ATP-BINDING CASSETTE SUB-FAMILY B MEMBER 10, MITOCHONDRIAL"/>
    <property type="match status" value="1"/>
</dbReference>
<dbReference type="InterPro" id="IPR036640">
    <property type="entry name" value="ABC1_TM_sf"/>
</dbReference>
<dbReference type="InterPro" id="IPR017871">
    <property type="entry name" value="ABC_transporter-like_CS"/>
</dbReference>
<evidence type="ECO:0000256" key="6">
    <source>
        <dbReference type="ARBA" id="ARBA00022840"/>
    </source>
</evidence>
<dbReference type="EC" id="3.6.3.-" evidence="12"/>
<feature type="transmembrane region" description="Helical" evidence="9">
    <location>
        <begin position="186"/>
        <end position="208"/>
    </location>
</feature>
<name>A0A517YDN7_9BACT</name>
<gene>
    <name evidence="12" type="ORF">ETAA8_34380</name>
</gene>
<evidence type="ECO:0000256" key="4">
    <source>
        <dbReference type="ARBA" id="ARBA00022692"/>
    </source>
</evidence>
<dbReference type="AlphaFoldDB" id="A0A517YDN7"/>
<evidence type="ECO:0000256" key="3">
    <source>
        <dbReference type="ARBA" id="ARBA00022475"/>
    </source>
</evidence>
<evidence type="ECO:0000259" key="10">
    <source>
        <dbReference type="PROSITE" id="PS50893"/>
    </source>
</evidence>
<comment type="subcellular location">
    <subcellularLocation>
        <location evidence="1">Cell membrane</location>
        <topology evidence="1">Multi-pass membrane protein</topology>
    </subcellularLocation>
</comment>
<dbReference type="InterPro" id="IPR003439">
    <property type="entry name" value="ABC_transporter-like_ATP-bd"/>
</dbReference>
<proteinExistence type="predicted"/>
<dbReference type="Pfam" id="PF00664">
    <property type="entry name" value="ABC_membrane"/>
    <property type="match status" value="1"/>
</dbReference>